<dbReference type="AlphaFoldDB" id="A0A518V4V5"/>
<dbReference type="SUPFAM" id="SSF52540">
    <property type="entry name" value="P-loop containing nucleoside triphosphate hydrolases"/>
    <property type="match status" value="1"/>
</dbReference>
<keyword evidence="2" id="KW-1185">Reference proteome</keyword>
<protein>
    <recommendedName>
        <fullName evidence="3">Pilus assembly protein CpaE</fullName>
    </recommendedName>
</protein>
<accession>A0A518V4V5</accession>
<dbReference type="EMBL" id="CP033464">
    <property type="protein sequence ID" value="QDX92015.1"/>
    <property type="molecule type" value="Genomic_DNA"/>
</dbReference>
<organism evidence="1 2">
    <name type="scientific">Brevibacillus laterosporus</name>
    <name type="common">Bacillus laterosporus</name>
    <dbReference type="NCBI Taxonomy" id="1465"/>
    <lineage>
        <taxon>Bacteria</taxon>
        <taxon>Bacillati</taxon>
        <taxon>Bacillota</taxon>
        <taxon>Bacilli</taxon>
        <taxon>Bacillales</taxon>
        <taxon>Paenibacillaceae</taxon>
        <taxon>Brevibacillus</taxon>
    </lineage>
</organism>
<dbReference type="InterPro" id="IPR027417">
    <property type="entry name" value="P-loop_NTPase"/>
</dbReference>
<sequence>MRGLVCYPMKSIARIFVPEEYEYICAENIDEFSGYFLEYQPDFCLVFSEAFSNPVWEWLPIVLSRLPIDVPNFIIPLNRDQKMIEEIIQIKGLSHLYMLPSGLSHFSIKDELRLLLKSSEDVAARENHTVEKGKIYTMMSSGGAGVTTFCLNYPQWLAKKNPEVSIGVLDMNNAKPDISDFFSLKSKNLARFRPDLSGASPILGRDWLVAFQKVSSLNNLYYSNATSKWKNHEVITLLNTLQITFDVLFIDFGNPLLQLELSKQISKQSDYVYIFSRPDMFSLQYVKKILDEIDITNLSVGLVASPYSEAEMSKAHMKNLVHIPVEATITRIEASRIHQSSMSRSVMINELFPPKAYIQSLNSFPMPIVCTKDRGIAK</sequence>
<evidence type="ECO:0000313" key="1">
    <source>
        <dbReference type="EMBL" id="QDX92015.1"/>
    </source>
</evidence>
<evidence type="ECO:0000313" key="2">
    <source>
        <dbReference type="Proteomes" id="UP000319432"/>
    </source>
</evidence>
<name>A0A518V4V5_BRELA</name>
<dbReference type="Gene3D" id="3.40.50.300">
    <property type="entry name" value="P-loop containing nucleotide triphosphate hydrolases"/>
    <property type="match status" value="1"/>
</dbReference>
<proteinExistence type="predicted"/>
<reference evidence="1 2" key="1">
    <citation type="submission" date="2018-11" db="EMBL/GenBank/DDBJ databases">
        <title>Phylogenetic determinants of toxin gene distribution in genomes of Brevibacillus laterosporus.</title>
        <authorList>
            <person name="Glare T.R."/>
            <person name="Durrant A."/>
            <person name="Berry C."/>
            <person name="Palma L."/>
            <person name="Ormskirk M."/>
            <person name="Cox M.O."/>
        </authorList>
    </citation>
    <scope>NUCLEOTIDE SEQUENCE [LARGE SCALE GENOMIC DNA]</scope>
    <source>
        <strain evidence="1 2">1821L</strain>
    </source>
</reference>
<dbReference type="Proteomes" id="UP000319432">
    <property type="component" value="Chromosome"/>
</dbReference>
<evidence type="ECO:0008006" key="3">
    <source>
        <dbReference type="Google" id="ProtNLM"/>
    </source>
</evidence>
<gene>
    <name evidence="1" type="ORF">EEL30_06320</name>
</gene>
<dbReference type="OrthoDB" id="2461717at2"/>